<organism evidence="2 3">
    <name type="scientific">Aequorivita vitellina</name>
    <dbReference type="NCBI Taxonomy" id="2874475"/>
    <lineage>
        <taxon>Bacteria</taxon>
        <taxon>Pseudomonadati</taxon>
        <taxon>Bacteroidota</taxon>
        <taxon>Flavobacteriia</taxon>
        <taxon>Flavobacteriales</taxon>
        <taxon>Flavobacteriaceae</taxon>
        <taxon>Aequorivita</taxon>
    </lineage>
</organism>
<feature type="transmembrane region" description="Helical" evidence="1">
    <location>
        <begin position="134"/>
        <end position="155"/>
    </location>
</feature>
<evidence type="ECO:0000313" key="2">
    <source>
        <dbReference type="EMBL" id="MCG2419482.1"/>
    </source>
</evidence>
<keyword evidence="3" id="KW-1185">Reference proteome</keyword>
<dbReference type="RefSeq" id="WP_237603268.1">
    <property type="nucleotide sequence ID" value="NZ_JAIRBA010000020.1"/>
</dbReference>
<gene>
    <name evidence="2" type="ORF">K8089_10650</name>
</gene>
<keyword evidence="1" id="KW-1133">Transmembrane helix</keyword>
<evidence type="ECO:0000256" key="1">
    <source>
        <dbReference type="SAM" id="Phobius"/>
    </source>
</evidence>
<sequence>MHKDLLIRAFETARKELIAEGNIAPSDSRCAMRLSEVISETFPYGEKSLRKFYKKAMAEDSGDDIQQSRPEVLNAMAKYLGYSDYKAYLIEIREGKAPELKKEEASISGYGTEDKSVEAKAANSTPITKGRNKVLLIASILSVLLFIGFFGYSYVTKQRWMEWQETHYIETSFDAEKLKAGVLKVYKEERIESFRKLFPNCATQFFNEDDSVRLWYGKNREGKIEYFSSYGLHPETNKTLRPITKYIIEKYVCN</sequence>
<evidence type="ECO:0000313" key="3">
    <source>
        <dbReference type="Proteomes" id="UP001139461"/>
    </source>
</evidence>
<accession>A0A9X1QY42</accession>
<protein>
    <submittedName>
        <fullName evidence="2">Uncharacterized protein</fullName>
    </submittedName>
</protein>
<keyword evidence="1" id="KW-0812">Transmembrane</keyword>
<reference evidence="2" key="1">
    <citation type="submission" date="2021-09" db="EMBL/GenBank/DDBJ databases">
        <title>Genome of Aequorivita sp. strain F47161.</title>
        <authorList>
            <person name="Wang Y."/>
        </authorList>
    </citation>
    <scope>NUCLEOTIDE SEQUENCE</scope>
    <source>
        <strain evidence="2">F47161</strain>
    </source>
</reference>
<proteinExistence type="predicted"/>
<comment type="caution">
    <text evidence="2">The sequence shown here is derived from an EMBL/GenBank/DDBJ whole genome shotgun (WGS) entry which is preliminary data.</text>
</comment>
<keyword evidence="1" id="KW-0472">Membrane</keyword>
<name>A0A9X1QY42_9FLAO</name>
<dbReference type="Proteomes" id="UP001139461">
    <property type="component" value="Unassembled WGS sequence"/>
</dbReference>
<dbReference type="EMBL" id="JAIRBA010000020">
    <property type="protein sequence ID" value="MCG2419482.1"/>
    <property type="molecule type" value="Genomic_DNA"/>
</dbReference>
<dbReference type="AlphaFoldDB" id="A0A9X1QY42"/>